<feature type="compositionally biased region" description="Polar residues" evidence="1">
    <location>
        <begin position="81"/>
        <end position="92"/>
    </location>
</feature>
<feature type="region of interest" description="Disordered" evidence="1">
    <location>
        <begin position="73"/>
        <end position="92"/>
    </location>
</feature>
<dbReference type="Proteomes" id="UP000078540">
    <property type="component" value="Unassembled WGS sequence"/>
</dbReference>
<sequence length="92" mass="10696">MRHWPHCRMFHVSGLQDVDAIAIDLFIHTSRRDFDTSLVDAYASAAQPPKEIDRLSRRFFWFPPFSIPLCPPHSNKRPCSLKSNSLPNKYRG</sequence>
<keyword evidence="3" id="KW-1185">Reference proteome</keyword>
<evidence type="ECO:0000313" key="2">
    <source>
        <dbReference type="EMBL" id="KYM89694.1"/>
    </source>
</evidence>
<reference evidence="2 3" key="1">
    <citation type="submission" date="2015-09" db="EMBL/GenBank/DDBJ databases">
        <title>Atta colombica WGS genome.</title>
        <authorList>
            <person name="Nygaard S."/>
            <person name="Hu H."/>
            <person name="Boomsma J."/>
            <person name="Zhang G."/>
        </authorList>
    </citation>
    <scope>NUCLEOTIDE SEQUENCE [LARGE SCALE GENOMIC DNA]</scope>
    <source>
        <strain evidence="2">Treedump-2</strain>
        <tissue evidence="2">Whole body</tissue>
    </source>
</reference>
<dbReference type="AlphaFoldDB" id="A0A195BTE0"/>
<organism evidence="2 3">
    <name type="scientific">Atta colombica</name>
    <dbReference type="NCBI Taxonomy" id="520822"/>
    <lineage>
        <taxon>Eukaryota</taxon>
        <taxon>Metazoa</taxon>
        <taxon>Ecdysozoa</taxon>
        <taxon>Arthropoda</taxon>
        <taxon>Hexapoda</taxon>
        <taxon>Insecta</taxon>
        <taxon>Pterygota</taxon>
        <taxon>Neoptera</taxon>
        <taxon>Endopterygota</taxon>
        <taxon>Hymenoptera</taxon>
        <taxon>Apocrita</taxon>
        <taxon>Aculeata</taxon>
        <taxon>Formicoidea</taxon>
        <taxon>Formicidae</taxon>
        <taxon>Myrmicinae</taxon>
        <taxon>Atta</taxon>
    </lineage>
</organism>
<evidence type="ECO:0000256" key="1">
    <source>
        <dbReference type="SAM" id="MobiDB-lite"/>
    </source>
</evidence>
<proteinExistence type="predicted"/>
<evidence type="ECO:0000313" key="3">
    <source>
        <dbReference type="Proteomes" id="UP000078540"/>
    </source>
</evidence>
<name>A0A195BTE0_9HYME</name>
<protein>
    <submittedName>
        <fullName evidence="2">Uncharacterized protein</fullName>
    </submittedName>
</protein>
<dbReference type="EMBL" id="KQ976417">
    <property type="protein sequence ID" value="KYM89694.1"/>
    <property type="molecule type" value="Genomic_DNA"/>
</dbReference>
<gene>
    <name evidence="2" type="ORF">ALC53_02006</name>
</gene>
<accession>A0A195BTE0</accession>